<evidence type="ECO:0000256" key="8">
    <source>
        <dbReference type="ARBA" id="ARBA00023198"/>
    </source>
</evidence>
<dbReference type="GO" id="GO:0061844">
    <property type="term" value="P:antimicrobial humoral immune response mediated by antimicrobial peptide"/>
    <property type="evidence" value="ECO:0007669"/>
    <property type="project" value="TreeGrafter"/>
</dbReference>
<dbReference type="SMART" id="SM00199">
    <property type="entry name" value="SCY"/>
    <property type="match status" value="1"/>
</dbReference>
<keyword evidence="4 9" id="KW-0202">Cytokine</keyword>
<gene>
    <name evidence="11" type="primary">CCL11</name>
</gene>
<name>A0A173G2P3_BRAID</name>
<dbReference type="GO" id="GO:0005615">
    <property type="term" value="C:extracellular space"/>
    <property type="evidence" value="ECO:0007669"/>
    <property type="project" value="UniProtKB-KW"/>
</dbReference>
<sequence>MKVSAALLCTLLTAAVFSSQVLAQPAFVPTTCCFSMAKKIHLQRLESYRRISGSKCPQKAVMFKTKLAKEICADPKEKWVQDSIKYLDQKSKTSKPQSPILRQN</sequence>
<evidence type="ECO:0000256" key="3">
    <source>
        <dbReference type="ARBA" id="ARBA00022500"/>
    </source>
</evidence>
<evidence type="ECO:0000256" key="9">
    <source>
        <dbReference type="RuleBase" id="RU361150"/>
    </source>
</evidence>
<organism evidence="11">
    <name type="scientific">Brachylagus idahoensis</name>
    <name type="common">Pygmy rabbit</name>
    <dbReference type="NCBI Taxonomy" id="48083"/>
    <lineage>
        <taxon>Eukaryota</taxon>
        <taxon>Metazoa</taxon>
        <taxon>Chordata</taxon>
        <taxon>Craniata</taxon>
        <taxon>Vertebrata</taxon>
        <taxon>Euteleostomi</taxon>
        <taxon>Mammalia</taxon>
        <taxon>Eutheria</taxon>
        <taxon>Euarchontoglires</taxon>
        <taxon>Glires</taxon>
        <taxon>Lagomorpha</taxon>
        <taxon>Leporidae</taxon>
        <taxon>Brachylagus</taxon>
    </lineage>
</organism>
<comment type="similarity">
    <text evidence="2 9">Belongs to the intercrine beta (chemokine CC) family.</text>
</comment>
<accession>A0A173G2P3</accession>
<evidence type="ECO:0000256" key="2">
    <source>
        <dbReference type="ARBA" id="ARBA00010868"/>
    </source>
</evidence>
<keyword evidence="5 9" id="KW-0964">Secreted</keyword>
<proteinExistence type="inferred from homology"/>
<dbReference type="InterPro" id="IPR000827">
    <property type="entry name" value="Chemokine_CC_CS"/>
</dbReference>
<comment type="subcellular location">
    <subcellularLocation>
        <location evidence="1 9">Secreted</location>
    </subcellularLocation>
</comment>
<dbReference type="SUPFAM" id="SSF54117">
    <property type="entry name" value="Interleukin 8-like chemokines"/>
    <property type="match status" value="1"/>
</dbReference>
<dbReference type="GO" id="GO:0070098">
    <property type="term" value="P:chemokine-mediated signaling pathway"/>
    <property type="evidence" value="ECO:0007669"/>
    <property type="project" value="TreeGrafter"/>
</dbReference>
<feature type="signal peptide" evidence="9">
    <location>
        <begin position="1"/>
        <end position="23"/>
    </location>
</feature>
<keyword evidence="6 9" id="KW-0732">Signal</keyword>
<dbReference type="Pfam" id="PF00048">
    <property type="entry name" value="IL8"/>
    <property type="match status" value="1"/>
</dbReference>
<reference evidence="11" key="1">
    <citation type="journal article" date="2016" name="Inn. Immun.">
        <title>Evolution of CCL11: genetic characterization in lagomorphs and evidence of positive and purifying selection in mammals.</title>
        <authorList>
            <person name="Neves F."/>
            <person name="Abrantes J."/>
            <person name="Esteves P.J."/>
        </authorList>
    </citation>
    <scope>NUCLEOTIDE SEQUENCE</scope>
</reference>
<dbReference type="GO" id="GO:0048245">
    <property type="term" value="P:eosinophil chemotaxis"/>
    <property type="evidence" value="ECO:0007669"/>
    <property type="project" value="TreeGrafter"/>
</dbReference>
<dbReference type="InterPro" id="IPR001811">
    <property type="entry name" value="Chemokine_IL8-like_dom"/>
</dbReference>
<evidence type="ECO:0000313" key="11">
    <source>
        <dbReference type="EMBL" id="ANH10553.1"/>
    </source>
</evidence>
<dbReference type="GO" id="GO:0030335">
    <property type="term" value="P:positive regulation of cell migration"/>
    <property type="evidence" value="ECO:0007669"/>
    <property type="project" value="TreeGrafter"/>
</dbReference>
<dbReference type="GO" id="GO:0006954">
    <property type="term" value="P:inflammatory response"/>
    <property type="evidence" value="ECO:0007669"/>
    <property type="project" value="UniProtKB-KW"/>
</dbReference>
<dbReference type="PROSITE" id="PS00472">
    <property type="entry name" value="SMALL_CYTOKINES_CC"/>
    <property type="match status" value="1"/>
</dbReference>
<feature type="domain" description="Chemokine interleukin-8-like" evidence="10">
    <location>
        <begin position="29"/>
        <end position="87"/>
    </location>
</feature>
<evidence type="ECO:0000259" key="10">
    <source>
        <dbReference type="SMART" id="SM00199"/>
    </source>
</evidence>
<dbReference type="InterPro" id="IPR036048">
    <property type="entry name" value="Interleukin_8-like_sf"/>
</dbReference>
<evidence type="ECO:0000256" key="1">
    <source>
        <dbReference type="ARBA" id="ARBA00004613"/>
    </source>
</evidence>
<feature type="chain" id="PRO_5007948130" description="C-C motif chemokine" evidence="9">
    <location>
        <begin position="24"/>
        <end position="104"/>
    </location>
</feature>
<evidence type="ECO:0000256" key="4">
    <source>
        <dbReference type="ARBA" id="ARBA00022514"/>
    </source>
</evidence>
<dbReference type="InterPro" id="IPR039809">
    <property type="entry name" value="Chemokine_b/g/d"/>
</dbReference>
<dbReference type="PANTHER" id="PTHR12015:SF147">
    <property type="entry name" value="C-C MOTIF CHEMOKINE 13"/>
    <property type="match status" value="1"/>
</dbReference>
<dbReference type="GO" id="GO:0048020">
    <property type="term" value="F:CCR chemokine receptor binding"/>
    <property type="evidence" value="ECO:0007669"/>
    <property type="project" value="TreeGrafter"/>
</dbReference>
<keyword evidence="3 9" id="KW-0145">Chemotaxis</keyword>
<evidence type="ECO:0000256" key="6">
    <source>
        <dbReference type="ARBA" id="ARBA00022729"/>
    </source>
</evidence>
<dbReference type="FunFam" id="2.40.50.40:FF:000002">
    <property type="entry name" value="C-C motif chemokine"/>
    <property type="match status" value="1"/>
</dbReference>
<dbReference type="EMBL" id="KU987813">
    <property type="protein sequence ID" value="ANH10553.1"/>
    <property type="molecule type" value="Genomic_DNA"/>
</dbReference>
<dbReference type="PANTHER" id="PTHR12015">
    <property type="entry name" value="SMALL INDUCIBLE CYTOKINE A"/>
    <property type="match status" value="1"/>
</dbReference>
<dbReference type="AlphaFoldDB" id="A0A173G2P3"/>
<evidence type="ECO:0000256" key="7">
    <source>
        <dbReference type="ARBA" id="ARBA00023157"/>
    </source>
</evidence>
<keyword evidence="8" id="KW-0395">Inflammatory response</keyword>
<protein>
    <recommendedName>
        <fullName evidence="9">C-C motif chemokine</fullName>
    </recommendedName>
</protein>
<dbReference type="GO" id="GO:0008009">
    <property type="term" value="F:chemokine activity"/>
    <property type="evidence" value="ECO:0007669"/>
    <property type="project" value="InterPro"/>
</dbReference>
<dbReference type="CDD" id="cd00272">
    <property type="entry name" value="Chemokine_CC"/>
    <property type="match status" value="1"/>
</dbReference>
<evidence type="ECO:0000256" key="5">
    <source>
        <dbReference type="ARBA" id="ARBA00022525"/>
    </source>
</evidence>
<keyword evidence="7" id="KW-1015">Disulfide bond</keyword>
<dbReference type="Gene3D" id="2.40.50.40">
    <property type="match status" value="1"/>
</dbReference>